<evidence type="ECO:0000313" key="2">
    <source>
        <dbReference type="Proteomes" id="UP000019148"/>
    </source>
</evidence>
<comment type="caution">
    <text evidence="1">The sequence shown here is derived from an EMBL/GenBank/DDBJ whole genome shotgun (WGS) entry which is preliminary data.</text>
</comment>
<dbReference type="AlphaFoldDB" id="W6THD4"/>
<proteinExistence type="predicted"/>
<evidence type="ECO:0000313" key="1">
    <source>
        <dbReference type="EMBL" id="ETZ18417.1"/>
    </source>
</evidence>
<name>W6THD4_9SPIR</name>
<reference evidence="1 2" key="1">
    <citation type="submission" date="2013-12" db="EMBL/GenBank/DDBJ databases">
        <title>Comparative genomics of relapsing fever spirochetes.</title>
        <authorList>
            <person name="Schwan T.G."/>
            <person name="Raffel S.J."/>
            <person name="Porcella S.F."/>
        </authorList>
    </citation>
    <scope>NUCLEOTIDE SEQUENCE [LARGE SCALE GENOMIC DNA]</scope>
    <source>
        <strain evidence="1 2">CR2A</strain>
    </source>
</reference>
<protein>
    <submittedName>
        <fullName evidence="1">Uncharacterized protein</fullName>
    </submittedName>
</protein>
<dbReference type="EMBL" id="AZIT01000001">
    <property type="protein sequence ID" value="ETZ18417.1"/>
    <property type="molecule type" value="Genomic_DNA"/>
</dbReference>
<sequence>MSIFGFLVCCFSKTLKDEVLCLYGIKVLISILKVLRTNSLVGLKILKI</sequence>
<organism evidence="1 2">
    <name type="scientific">Borrelia duttonii CR2A</name>
    <dbReference type="NCBI Taxonomy" id="1432657"/>
    <lineage>
        <taxon>Bacteria</taxon>
        <taxon>Pseudomonadati</taxon>
        <taxon>Spirochaetota</taxon>
        <taxon>Spirochaetia</taxon>
        <taxon>Spirochaetales</taxon>
        <taxon>Borreliaceae</taxon>
        <taxon>Borrelia</taxon>
    </lineage>
</organism>
<accession>W6THD4</accession>
<gene>
    <name evidence="1" type="ORF">BDCR2A_00390</name>
</gene>
<dbReference type="Proteomes" id="UP000019148">
    <property type="component" value="Unassembled WGS sequence"/>
</dbReference>